<feature type="domain" description="Luciferase-like" evidence="5">
    <location>
        <begin position="13"/>
        <end position="235"/>
    </location>
</feature>
<dbReference type="InterPro" id="IPR011251">
    <property type="entry name" value="Luciferase-like_dom"/>
</dbReference>
<dbReference type="NCBIfam" id="TIGR03619">
    <property type="entry name" value="F420_Rv2161c"/>
    <property type="match status" value="1"/>
</dbReference>
<dbReference type="Gene3D" id="3.20.20.30">
    <property type="entry name" value="Luciferase-like domain"/>
    <property type="match status" value="1"/>
</dbReference>
<dbReference type="AlphaFoldDB" id="A0A5S9MSX1"/>
<dbReference type="GO" id="GO:0046306">
    <property type="term" value="P:alkanesulfonate catabolic process"/>
    <property type="evidence" value="ECO:0007669"/>
    <property type="project" value="TreeGrafter"/>
</dbReference>
<keyword evidence="7" id="KW-1185">Reference proteome</keyword>
<sequence length="290" mass="33243">MKFWQAISWTETEQLAELAQFGEELGFYGFMNGDHVAYPTHIAPNYPYSHNGIPPMSNDWEYPDPWISIANMAAHTTTLKFTTGVYLLALRSPHEAARATSTLSVLTQGRFIFGVGAGWMPEEFDIFDVDFHTRGRRLNEALDIVEILWRGEPVAFKGEFYHFPEVILNPAPKQPIPVFIGGDSSYAFERAARFGDGWIGRGYRIDEVPDLLNRLFDTLKKRGRTDDHFETLVPLTESFNIDTLKRLQDKGMTATVNYPYRMMLGDNASLDDKKRYMEAFAEKFIRPFDT</sequence>
<dbReference type="SUPFAM" id="SSF51679">
    <property type="entry name" value="Bacterial luciferase-like"/>
    <property type="match status" value="1"/>
</dbReference>
<evidence type="ECO:0000313" key="7">
    <source>
        <dbReference type="Proteomes" id="UP000441399"/>
    </source>
</evidence>
<gene>
    <name evidence="6" type="ORF">OPDIPICF_00012</name>
</gene>
<evidence type="ECO:0000256" key="3">
    <source>
        <dbReference type="ARBA" id="ARBA00023002"/>
    </source>
</evidence>
<keyword evidence="4" id="KW-0503">Monooxygenase</keyword>
<name>A0A5S9MSX1_9GAMM</name>
<evidence type="ECO:0000256" key="1">
    <source>
        <dbReference type="ARBA" id="ARBA00022630"/>
    </source>
</evidence>
<dbReference type="InterPro" id="IPR036661">
    <property type="entry name" value="Luciferase-like_sf"/>
</dbReference>
<keyword evidence="3" id="KW-0560">Oxidoreductase</keyword>
<evidence type="ECO:0000256" key="2">
    <source>
        <dbReference type="ARBA" id="ARBA00022643"/>
    </source>
</evidence>
<dbReference type="GO" id="GO:0008726">
    <property type="term" value="F:alkanesulfonate monooxygenase activity"/>
    <property type="evidence" value="ECO:0007669"/>
    <property type="project" value="TreeGrafter"/>
</dbReference>
<evidence type="ECO:0000256" key="4">
    <source>
        <dbReference type="ARBA" id="ARBA00023033"/>
    </source>
</evidence>
<accession>A0A5S9MSX1</accession>
<dbReference type="EMBL" id="CACSIO010000001">
    <property type="protein sequence ID" value="CAA0078568.1"/>
    <property type="molecule type" value="Genomic_DNA"/>
</dbReference>
<keyword evidence="2" id="KW-0288">FMN</keyword>
<reference evidence="6 7" key="1">
    <citation type="submission" date="2019-11" db="EMBL/GenBank/DDBJ databases">
        <authorList>
            <person name="Holert J."/>
        </authorList>
    </citation>
    <scope>NUCLEOTIDE SEQUENCE [LARGE SCALE GENOMIC DNA]</scope>
    <source>
        <strain evidence="6">SB11_3</strain>
    </source>
</reference>
<dbReference type="PANTHER" id="PTHR42847:SF4">
    <property type="entry name" value="ALKANESULFONATE MONOOXYGENASE-RELATED"/>
    <property type="match status" value="1"/>
</dbReference>
<dbReference type="Pfam" id="PF00296">
    <property type="entry name" value="Bac_luciferase"/>
    <property type="match status" value="1"/>
</dbReference>
<evidence type="ECO:0000259" key="5">
    <source>
        <dbReference type="Pfam" id="PF00296"/>
    </source>
</evidence>
<dbReference type="Proteomes" id="UP000441399">
    <property type="component" value="Unassembled WGS sequence"/>
</dbReference>
<organism evidence="6 7">
    <name type="scientific">BD1-7 clade bacterium</name>
    <dbReference type="NCBI Taxonomy" id="2029982"/>
    <lineage>
        <taxon>Bacteria</taxon>
        <taxon>Pseudomonadati</taxon>
        <taxon>Pseudomonadota</taxon>
        <taxon>Gammaproteobacteria</taxon>
        <taxon>Cellvibrionales</taxon>
        <taxon>Spongiibacteraceae</taxon>
        <taxon>BD1-7 clade</taxon>
    </lineage>
</organism>
<evidence type="ECO:0000313" key="6">
    <source>
        <dbReference type="EMBL" id="CAA0078568.1"/>
    </source>
</evidence>
<dbReference type="InterPro" id="IPR019921">
    <property type="entry name" value="Lucif-like_OxRdtase_Rv2161c"/>
</dbReference>
<keyword evidence="1" id="KW-0285">Flavoprotein</keyword>
<protein>
    <recommendedName>
        <fullName evidence="5">Luciferase-like domain-containing protein</fullName>
    </recommendedName>
</protein>
<dbReference type="InterPro" id="IPR050172">
    <property type="entry name" value="SsuD_RutA_monooxygenase"/>
</dbReference>
<dbReference type="OrthoDB" id="7054686at2"/>
<proteinExistence type="predicted"/>
<dbReference type="PANTHER" id="PTHR42847">
    <property type="entry name" value="ALKANESULFONATE MONOOXYGENASE"/>
    <property type="match status" value="1"/>
</dbReference>